<dbReference type="RefSeq" id="WP_190479584.1">
    <property type="nucleotide sequence ID" value="NZ_JACJSG010000069.1"/>
</dbReference>
<evidence type="ECO:0000313" key="1">
    <source>
        <dbReference type="EMBL" id="MBD2505110.1"/>
    </source>
</evidence>
<sequence>MELGIFQKDALIEKLAKAFYAIQGYVVREDYRMQSGTHPHEKACVEMAFTAIEEVELAYADLDDQEEEIINWQQGQPLNEGQQYFFCKYGNFSLILLTNGSLTRTEAYLDNQRIYLVEEEVSPDEATRKLQEFLSTLVNQLQILSNIQFEEKSP</sequence>
<protein>
    <submittedName>
        <fullName evidence="1">Uncharacterized protein</fullName>
    </submittedName>
</protein>
<keyword evidence="2" id="KW-1185">Reference proteome</keyword>
<organism evidence="1 2">
    <name type="scientific">Anabaena azotica FACHB-119</name>
    <dbReference type="NCBI Taxonomy" id="947527"/>
    <lineage>
        <taxon>Bacteria</taxon>
        <taxon>Bacillati</taxon>
        <taxon>Cyanobacteriota</taxon>
        <taxon>Cyanophyceae</taxon>
        <taxon>Nostocales</taxon>
        <taxon>Nostocaceae</taxon>
        <taxon>Anabaena</taxon>
        <taxon>Anabaena azotica</taxon>
    </lineage>
</organism>
<reference evidence="1 2" key="1">
    <citation type="journal article" date="2020" name="ISME J.">
        <title>Comparative genomics reveals insights into cyanobacterial evolution and habitat adaptation.</title>
        <authorList>
            <person name="Chen M.Y."/>
            <person name="Teng W.K."/>
            <person name="Zhao L."/>
            <person name="Hu C.X."/>
            <person name="Zhou Y.K."/>
            <person name="Han B.P."/>
            <person name="Song L.R."/>
            <person name="Shu W.S."/>
        </authorList>
    </citation>
    <scope>NUCLEOTIDE SEQUENCE [LARGE SCALE GENOMIC DNA]</scope>
    <source>
        <strain evidence="1 2">FACHB-119</strain>
    </source>
</reference>
<proteinExistence type="predicted"/>
<comment type="caution">
    <text evidence="1">The sequence shown here is derived from an EMBL/GenBank/DDBJ whole genome shotgun (WGS) entry which is preliminary data.</text>
</comment>
<accession>A0ABR8DD01</accession>
<evidence type="ECO:0000313" key="2">
    <source>
        <dbReference type="Proteomes" id="UP000661112"/>
    </source>
</evidence>
<dbReference type="EMBL" id="JACJSG010000069">
    <property type="protein sequence ID" value="MBD2505110.1"/>
    <property type="molecule type" value="Genomic_DNA"/>
</dbReference>
<gene>
    <name evidence="1" type="ORF">H6G83_31670</name>
</gene>
<name>A0ABR8DD01_9NOST</name>
<dbReference type="Proteomes" id="UP000661112">
    <property type="component" value="Unassembled WGS sequence"/>
</dbReference>